<reference evidence="2 3" key="1">
    <citation type="journal article" date="2015" name="Fungal Genet. Biol.">
        <title>Evolution of novel wood decay mechanisms in Agaricales revealed by the genome sequences of Fistulina hepatica and Cylindrobasidium torrendii.</title>
        <authorList>
            <person name="Floudas D."/>
            <person name="Held B.W."/>
            <person name="Riley R."/>
            <person name="Nagy L.G."/>
            <person name="Koehler G."/>
            <person name="Ransdell A.S."/>
            <person name="Younus H."/>
            <person name="Chow J."/>
            <person name="Chiniquy J."/>
            <person name="Lipzen A."/>
            <person name="Tritt A."/>
            <person name="Sun H."/>
            <person name="Haridas S."/>
            <person name="LaButti K."/>
            <person name="Ohm R.A."/>
            <person name="Kues U."/>
            <person name="Blanchette R.A."/>
            <person name="Grigoriev I.V."/>
            <person name="Minto R.E."/>
            <person name="Hibbett D.S."/>
        </authorList>
    </citation>
    <scope>NUCLEOTIDE SEQUENCE [LARGE SCALE GENOMIC DNA]</scope>
    <source>
        <strain evidence="2 3">FP15055 ss-10</strain>
    </source>
</reference>
<dbReference type="STRING" id="1314674.A0A0D7B402"/>
<feature type="coiled-coil region" evidence="1">
    <location>
        <begin position="469"/>
        <end position="496"/>
    </location>
</feature>
<sequence>MDAENFGLLQSVAVGWTNEMLEQLLVKYNKDFQKALDVLLSDGPDKVKESLFSHQSANIQHNEVIDLTGDDNDSEELRRAMEMSLAGPDTQFPLRPETNQPVQKQQEVTFGPSNRAPVSDWAMTVADTSKSNAQQTTEEQQMAEALQLSLAESFKTAEQDEVKLENPLAREPTSGAPLAMYTEESGHVWAALIMTALLQVPQVSKALRIISNMEVPEDIPSNVGQLMSHAASQDLLPISFLVDPSYFKGYPTELLRLSDITSMGAPTRTLYIEVLDAIQRCLNRIEYPSPDVKMNLYTMYIRAQRRVFDMVAEKWYPPALTTPEPLEGVVRLAFAQSATYRDDIRQGLQNQAVTNEGNAILCHSFCDPRSEIVAFELANHGYGAQGPIIPDTINIGQYLEENHEAFLKGLELNRKTQVAVDALTKIRLGLTQHNGNDTAKDIKTSLHYWEHVALGRDDPARAAVIETMVSKLQGALKTLETEVQRVDADIQVLQARVAAVDSEFLPFNYRLRAIIMGSGPGTGRNNIYSYMRDLRNNDRWWKMTNNVVVTEVPKEEVFDDNTGVLLGGGPYFVIYSKDEAVELMEWKEETVSTIKKDLETWKQQGTPWVPVVDGQKDVNMQPPPYVS</sequence>
<keyword evidence="3" id="KW-1185">Reference proteome</keyword>
<dbReference type="InterPro" id="IPR038765">
    <property type="entry name" value="Papain-like_cys_pep_sf"/>
</dbReference>
<dbReference type="AlphaFoldDB" id="A0A0D7B402"/>
<dbReference type="Gene3D" id="3.90.70.10">
    <property type="entry name" value="Cysteine proteinases"/>
    <property type="match status" value="1"/>
</dbReference>
<dbReference type="OrthoDB" id="443682at2759"/>
<gene>
    <name evidence="2" type="ORF">CYLTODRAFT_492409</name>
</gene>
<evidence type="ECO:0000313" key="3">
    <source>
        <dbReference type="Proteomes" id="UP000054007"/>
    </source>
</evidence>
<dbReference type="EMBL" id="KN880595">
    <property type="protein sequence ID" value="KIY65303.1"/>
    <property type="molecule type" value="Genomic_DNA"/>
</dbReference>
<evidence type="ECO:0000256" key="1">
    <source>
        <dbReference type="SAM" id="Coils"/>
    </source>
</evidence>
<dbReference type="Proteomes" id="UP000054007">
    <property type="component" value="Unassembled WGS sequence"/>
</dbReference>
<dbReference type="SUPFAM" id="SSF54001">
    <property type="entry name" value="Cysteine proteinases"/>
    <property type="match status" value="1"/>
</dbReference>
<protein>
    <submittedName>
        <fullName evidence="2">Uncharacterized protein</fullName>
    </submittedName>
</protein>
<proteinExistence type="predicted"/>
<accession>A0A0D7B402</accession>
<name>A0A0D7B402_9AGAR</name>
<keyword evidence="1" id="KW-0175">Coiled coil</keyword>
<organism evidence="2 3">
    <name type="scientific">Cylindrobasidium torrendii FP15055 ss-10</name>
    <dbReference type="NCBI Taxonomy" id="1314674"/>
    <lineage>
        <taxon>Eukaryota</taxon>
        <taxon>Fungi</taxon>
        <taxon>Dikarya</taxon>
        <taxon>Basidiomycota</taxon>
        <taxon>Agaricomycotina</taxon>
        <taxon>Agaricomycetes</taxon>
        <taxon>Agaricomycetidae</taxon>
        <taxon>Agaricales</taxon>
        <taxon>Marasmiineae</taxon>
        <taxon>Physalacriaceae</taxon>
        <taxon>Cylindrobasidium</taxon>
    </lineage>
</organism>
<evidence type="ECO:0000313" key="2">
    <source>
        <dbReference type="EMBL" id="KIY65303.1"/>
    </source>
</evidence>